<protein>
    <submittedName>
        <fullName evidence="1">Uncharacterized protein</fullName>
    </submittedName>
</protein>
<dbReference type="KEGG" id="dli:dnl_59510"/>
<sequence length="42" mass="4911">MPVMSVIYKTVLNCLKYAKTDYPVLEEVLYIDKICCHMNNTL</sequence>
<proteinExistence type="predicted"/>
<organism evidence="1 2">
    <name type="scientific">Desulfonema limicola</name>
    <dbReference type="NCBI Taxonomy" id="45656"/>
    <lineage>
        <taxon>Bacteria</taxon>
        <taxon>Pseudomonadati</taxon>
        <taxon>Thermodesulfobacteriota</taxon>
        <taxon>Desulfobacteria</taxon>
        <taxon>Desulfobacterales</taxon>
        <taxon>Desulfococcaceae</taxon>
        <taxon>Desulfonema</taxon>
    </lineage>
</organism>
<dbReference type="EMBL" id="CP061799">
    <property type="protein sequence ID" value="QTA83538.1"/>
    <property type="molecule type" value="Genomic_DNA"/>
</dbReference>
<gene>
    <name evidence="1" type="ORF">dnl_59510</name>
</gene>
<dbReference type="AlphaFoldDB" id="A0A975BDX7"/>
<name>A0A975BDX7_9BACT</name>
<evidence type="ECO:0000313" key="2">
    <source>
        <dbReference type="Proteomes" id="UP000663720"/>
    </source>
</evidence>
<evidence type="ECO:0000313" key="1">
    <source>
        <dbReference type="EMBL" id="QTA83538.1"/>
    </source>
</evidence>
<keyword evidence="2" id="KW-1185">Reference proteome</keyword>
<reference evidence="1" key="1">
    <citation type="journal article" date="2021" name="Microb. Physiol.">
        <title>Proteogenomic Insights into the Physiology of Marine, Sulfate-Reducing, Filamentous Desulfonema limicola and Desulfonema magnum.</title>
        <authorList>
            <person name="Schnaars V."/>
            <person name="Wohlbrand L."/>
            <person name="Scheve S."/>
            <person name="Hinrichs C."/>
            <person name="Reinhardt R."/>
            <person name="Rabus R."/>
        </authorList>
    </citation>
    <scope>NUCLEOTIDE SEQUENCE</scope>
    <source>
        <strain evidence="1">5ac10</strain>
    </source>
</reference>
<accession>A0A975BDX7</accession>
<dbReference type="Proteomes" id="UP000663720">
    <property type="component" value="Chromosome"/>
</dbReference>